<name>A0A4Q0Y6M7_9BACT</name>
<evidence type="ECO:0000313" key="2">
    <source>
        <dbReference type="Proteomes" id="UP000290172"/>
    </source>
</evidence>
<dbReference type="CDD" id="cd10032">
    <property type="entry name" value="UDG-F6_HDG"/>
    <property type="match status" value="1"/>
</dbReference>
<proteinExistence type="predicted"/>
<organism evidence="1 2">
    <name type="scientific">Halarcobacter ebronensis</name>
    <dbReference type="NCBI Taxonomy" id="1462615"/>
    <lineage>
        <taxon>Bacteria</taxon>
        <taxon>Pseudomonadati</taxon>
        <taxon>Campylobacterota</taxon>
        <taxon>Epsilonproteobacteria</taxon>
        <taxon>Campylobacterales</taxon>
        <taxon>Arcobacteraceae</taxon>
        <taxon>Halarcobacter</taxon>
    </lineage>
</organism>
<protein>
    <submittedName>
        <fullName evidence="1">DNA glycosylase</fullName>
    </submittedName>
</protein>
<dbReference type="EMBL" id="PDKJ01000025">
    <property type="protein sequence ID" value="RXJ65513.1"/>
    <property type="molecule type" value="Genomic_DNA"/>
</dbReference>
<dbReference type="Gene3D" id="3.40.470.10">
    <property type="entry name" value="Uracil-DNA glycosylase-like domain"/>
    <property type="match status" value="1"/>
</dbReference>
<dbReference type="AlphaFoldDB" id="A0A4Q0Y6M7"/>
<comment type="caution">
    <text evidence="1">The sequence shown here is derived from an EMBL/GenBank/DDBJ whole genome shotgun (WGS) entry which is preliminary data.</text>
</comment>
<dbReference type="Proteomes" id="UP000290172">
    <property type="component" value="Unassembled WGS sequence"/>
</dbReference>
<reference evidence="1 2" key="1">
    <citation type="submission" date="2017-10" db="EMBL/GenBank/DDBJ databases">
        <title>Genomics of the genus Arcobacter.</title>
        <authorList>
            <person name="Perez-Cataluna A."/>
            <person name="Figueras M.J."/>
        </authorList>
    </citation>
    <scope>NUCLEOTIDE SEQUENCE [LARGE SCALE GENOMIC DNA]</scope>
    <source>
        <strain evidence="1 2">CECT 8993</strain>
    </source>
</reference>
<sequence length="219" mass="25912">MFFHYHPYKPFLYNDTKTIIVGTLPPPRFCTKEYKEEDVLFCYGSKDNLLWKALDEIYSLNLLYDNSQEAIEQRKEFLMEKKIGICDIVESCYREKIDASDLGMKDIELRDILGFLNRYKEIKTIIFTGSLSKNSPEYLFRQVLKQNNITYLKISEETPKKHMFTLDRDITTISLTSPSNAANRFIGSTQEFKKMKKINSNYSTFDFRVNQYKNIFNNL</sequence>
<dbReference type="SUPFAM" id="SSF52141">
    <property type="entry name" value="Uracil-DNA glycosylase-like"/>
    <property type="match status" value="1"/>
</dbReference>
<accession>A0A4Q0Y6M7</accession>
<dbReference type="InterPro" id="IPR036895">
    <property type="entry name" value="Uracil-DNA_glycosylase-like_sf"/>
</dbReference>
<dbReference type="RefSeq" id="WP_128983583.1">
    <property type="nucleotide sequence ID" value="NZ_PDKJ01000025.1"/>
</dbReference>
<evidence type="ECO:0000313" key="1">
    <source>
        <dbReference type="EMBL" id="RXJ65513.1"/>
    </source>
</evidence>
<gene>
    <name evidence="1" type="ORF">CRV08_15035</name>
</gene>